<reference evidence="14" key="1">
    <citation type="submission" date="2015-04" db="UniProtKB">
        <authorList>
            <consortium name="EnsemblPlants"/>
        </authorList>
    </citation>
    <scope>IDENTIFICATION</scope>
</reference>
<keyword evidence="15" id="KW-1185">Reference proteome</keyword>
<feature type="transmembrane region" description="Helical" evidence="10">
    <location>
        <begin position="1101"/>
        <end position="1121"/>
    </location>
</feature>
<evidence type="ECO:0008006" key="16">
    <source>
        <dbReference type="Google" id="ProtNLM"/>
    </source>
</evidence>
<keyword evidence="5 10" id="KW-0812">Transmembrane</keyword>
<dbReference type="GO" id="GO:0008308">
    <property type="term" value="F:voltage-gated monoatomic anion channel activity"/>
    <property type="evidence" value="ECO:0007669"/>
    <property type="project" value="InterPro"/>
</dbReference>
<dbReference type="EnsemblPlants" id="OMERI03G02910.1">
    <property type="protein sequence ID" value="OMERI03G02910.1"/>
    <property type="gene ID" value="OMERI03G02910"/>
</dbReference>
<dbReference type="GO" id="GO:0005886">
    <property type="term" value="C:plasma membrane"/>
    <property type="evidence" value="ECO:0007669"/>
    <property type="project" value="TreeGrafter"/>
</dbReference>
<dbReference type="eggNOG" id="KOG1134">
    <property type="taxonomic scope" value="Eukaryota"/>
</dbReference>
<keyword evidence="4" id="KW-0813">Transport</keyword>
<dbReference type="Pfam" id="PF02714">
    <property type="entry name" value="RSN1_7TM"/>
    <property type="match status" value="2"/>
</dbReference>
<feature type="transmembrane region" description="Helical" evidence="10">
    <location>
        <begin position="92"/>
        <end position="113"/>
    </location>
</feature>
<name>A0A0E0CUW7_9ORYZ</name>
<feature type="transmembrane region" description="Helical" evidence="10">
    <location>
        <begin position="136"/>
        <end position="155"/>
    </location>
</feature>
<evidence type="ECO:0000259" key="12">
    <source>
        <dbReference type="Pfam" id="PF13967"/>
    </source>
</evidence>
<evidence type="ECO:0000256" key="4">
    <source>
        <dbReference type="ARBA" id="ARBA00022448"/>
    </source>
</evidence>
<protein>
    <recommendedName>
        <fullName evidence="16">CSC1/OSCA1-like 7TM region domain-containing protein</fullName>
    </recommendedName>
</protein>
<dbReference type="PANTHER" id="PTHR13018:SF114">
    <property type="entry name" value="EXPRESSED PROTEIN"/>
    <property type="match status" value="1"/>
</dbReference>
<dbReference type="InterPro" id="IPR027246">
    <property type="entry name" value="Porin_Euk/Tom40"/>
</dbReference>
<dbReference type="HOGENOM" id="CLU_007889_0_0_1"/>
<dbReference type="InterPro" id="IPR027815">
    <property type="entry name" value="CSC1/OSCA1-like_cyt"/>
</dbReference>
<keyword evidence="8" id="KW-0407">Ion channel</keyword>
<dbReference type="InterPro" id="IPR032880">
    <property type="entry name" value="CSC1/OSCA1-like_N"/>
</dbReference>
<accession>A0A0E0CUW7</accession>
<feature type="domain" description="CSC1/OSCA1-like 7TM region" evidence="11">
    <location>
        <begin position="638"/>
        <end position="725"/>
    </location>
</feature>
<feature type="transmembrane region" description="Helical" evidence="10">
    <location>
        <begin position="702"/>
        <end position="726"/>
    </location>
</feature>
<evidence type="ECO:0000313" key="15">
    <source>
        <dbReference type="Proteomes" id="UP000008021"/>
    </source>
</evidence>
<dbReference type="CDD" id="cd07306">
    <property type="entry name" value="Porin3_VDAC"/>
    <property type="match status" value="1"/>
</dbReference>
<dbReference type="Proteomes" id="UP000008021">
    <property type="component" value="Chromosome 3"/>
</dbReference>
<dbReference type="Pfam" id="PF13967">
    <property type="entry name" value="RSN1_TM"/>
    <property type="match status" value="1"/>
</dbReference>
<dbReference type="InterPro" id="IPR003864">
    <property type="entry name" value="CSC1/OSCA1-like_7TM"/>
</dbReference>
<keyword evidence="7 10" id="KW-0472">Membrane</keyword>
<feature type="domain" description="CSC1/OSCA1-like N-terminal transmembrane" evidence="12">
    <location>
        <begin position="54"/>
        <end position="153"/>
    </location>
</feature>
<evidence type="ECO:0000256" key="8">
    <source>
        <dbReference type="ARBA" id="ARBA00023303"/>
    </source>
</evidence>
<evidence type="ECO:0000256" key="9">
    <source>
        <dbReference type="ARBA" id="ARBA00024851"/>
    </source>
</evidence>
<keyword evidence="8" id="KW-0406">Ion transport</keyword>
<reference evidence="14" key="2">
    <citation type="submission" date="2018-05" db="EMBL/GenBank/DDBJ databases">
        <title>OmerRS3 (Oryza meridionalis Reference Sequence Version 3).</title>
        <authorList>
            <person name="Zhang J."/>
            <person name="Kudrna D."/>
            <person name="Lee S."/>
            <person name="Talag J."/>
            <person name="Welchert J."/>
            <person name="Wing R.A."/>
        </authorList>
    </citation>
    <scope>NUCLEOTIDE SEQUENCE [LARGE SCALE GENOMIC DNA]</scope>
    <source>
        <strain evidence="14">cv. OR44</strain>
    </source>
</reference>
<dbReference type="InterPro" id="IPR001925">
    <property type="entry name" value="Porin_Euk"/>
</dbReference>
<proteinExistence type="inferred from homology"/>
<comment type="subcellular location">
    <subcellularLocation>
        <location evidence="1">Membrane</location>
        <topology evidence="1">Multi-pass membrane protein</topology>
    </subcellularLocation>
</comment>
<evidence type="ECO:0000313" key="14">
    <source>
        <dbReference type="EnsemblPlants" id="OMERI03G02910.1"/>
    </source>
</evidence>
<feature type="transmembrane region" description="Helical" evidence="10">
    <location>
        <begin position="485"/>
        <end position="504"/>
    </location>
</feature>
<dbReference type="InterPro" id="IPR045122">
    <property type="entry name" value="Csc1-like"/>
</dbReference>
<evidence type="ECO:0000256" key="2">
    <source>
        <dbReference type="ARBA" id="ARBA00007779"/>
    </source>
</evidence>
<feature type="transmembrane region" description="Helical" evidence="10">
    <location>
        <begin position="1069"/>
        <end position="1089"/>
    </location>
</feature>
<dbReference type="Pfam" id="PF01459">
    <property type="entry name" value="Porin_3"/>
    <property type="match status" value="1"/>
</dbReference>
<sequence>MGPTAPPPDAGGGEPEAWYGSIQYLVNISAVGAASCVLLFLLVKLRFDHRRIPGPSALAAKLLAVYHATAPQIALHCGADAAQFLLFERASFLVLAAVAAAAVAAALPLNLLAGDAAIADQFAATTISHIPKSSPLLWLHLLLTAAVVAIAHLGISRMEDALRITRFRDGNGNPSDPNSSSVAVFTIMIQGIPKTLAADKTPLKDYFEHKYPGKVYRVIVPFDLCTLEYLAEEWGKVRNRISWLEARMDARNLFDEFAQGGRHSEEHWIVRRCKELWAMAAERFGFTDEEMLRRLQTKKLVLGSKLSDYKDGRAPGAGIAFVVFKDVYTANKAVRDFRMERKKTPIGRFFPVMELQLERSRWTVERAPPASDIYWNHLGLSKTSLGLRRIAVNTCLILMLLFFSSPLAIISGMQSAARIINVEAMDNAKSWLVWLQSSSWFWTIIFQFLPNVLIFVSMYIIIPSVLSYFSKFECHLTVSGEQRAALLKMVCFFLVNLILLRALVESSLESWILSMGRCYLDSVDCKQIEQYLSPSFLSRSSLSSLAFLITCTFLGISFDLLAPIPWIKHIMKKFRKNDMVQLVPEENEDYQLMHDGEETNNLRAPLMSESEDSGILHVIEGHDLSLYPINRSFHMPKQTFDFAQYYAFDITIFALTMIYSLFAPLTVPVGAVYFGYRYLVDKYNFLFIYRVRGFPAGNDGKLMDMVICIMQFCVIFFLVAMLLFFAVQGDPMKLQAICTLGLLVFYKLLPSRSDRFQPSLLEGMQTVNSFVDGPTDYEVFSQPDLDWSLRSGAGVLLLPPASSPVRGRITSLGKDEQRPSSGLTATGVKIDELFIGDIQTQHKSGKTTVDVKIDSESRVSTTVTVDEALTGLKSSFSFRVPDQKSGKLDLQYLHDCFALNSTIGLTSTPLIELAATIGTNELSAGAEVGFDSTSASVTKYNSGICYNKHDFSAAVLLADKGETLKASYIHTFNETNGATVAAEVTHKLKTKENYFTIGSSHAIDSSTLLKTRFSNGGKVGVLCQHEWRPKSTAVVLFAMGGYGTYLGFRIKLSDDPEEMAKAKDLHPKLLAGMFFFFAAGATGGVTALLTSDKPIFESPHAVTGIIGLALLTIQSILPTLFEGNPSLRNAHGLLGSGIMTLPGVGLCIDDNEDNNLDKSNLFLQVYVNNSMTINMHKDEVAPTNGPKGTPMTK</sequence>
<evidence type="ECO:0000256" key="7">
    <source>
        <dbReference type="ARBA" id="ARBA00023136"/>
    </source>
</evidence>
<evidence type="ECO:0000259" key="11">
    <source>
        <dbReference type="Pfam" id="PF02714"/>
    </source>
</evidence>
<dbReference type="GO" id="GO:0005741">
    <property type="term" value="C:mitochondrial outer membrane"/>
    <property type="evidence" value="ECO:0007669"/>
    <property type="project" value="InterPro"/>
</dbReference>
<dbReference type="eggNOG" id="KOG3126">
    <property type="taxonomic scope" value="Eukaryota"/>
</dbReference>
<comment type="similarity">
    <text evidence="3">Belongs to the eukaryotic mitochondrial porin (TC 1.B.8.1) family.</text>
</comment>
<evidence type="ECO:0000256" key="10">
    <source>
        <dbReference type="SAM" id="Phobius"/>
    </source>
</evidence>
<dbReference type="Pfam" id="PF14703">
    <property type="entry name" value="PHM7_cyt"/>
    <property type="match status" value="1"/>
</dbReference>
<evidence type="ECO:0000256" key="6">
    <source>
        <dbReference type="ARBA" id="ARBA00022989"/>
    </source>
</evidence>
<feature type="transmembrane region" description="Helical" evidence="10">
    <location>
        <begin position="440"/>
        <end position="462"/>
    </location>
</feature>
<dbReference type="InterPro" id="IPR023614">
    <property type="entry name" value="Porin_dom_sf"/>
</dbReference>
<dbReference type="STRING" id="40149.A0A0E0CUW7"/>
<dbReference type="Gramene" id="OMERI03G02910.1">
    <property type="protein sequence ID" value="OMERI03G02910.1"/>
    <property type="gene ID" value="OMERI03G02910"/>
</dbReference>
<dbReference type="PANTHER" id="PTHR13018">
    <property type="entry name" value="PROBABLE MEMBRANE PROTEIN DUF221-RELATED"/>
    <property type="match status" value="1"/>
</dbReference>
<feature type="transmembrane region" description="Helical" evidence="10">
    <location>
        <begin position="645"/>
        <end position="665"/>
    </location>
</feature>
<evidence type="ECO:0000256" key="3">
    <source>
        <dbReference type="ARBA" id="ARBA00009624"/>
    </source>
</evidence>
<feature type="transmembrane region" description="Helical" evidence="10">
    <location>
        <begin position="545"/>
        <end position="567"/>
    </location>
</feature>
<evidence type="ECO:0000259" key="13">
    <source>
        <dbReference type="Pfam" id="PF14703"/>
    </source>
</evidence>
<comment type="function">
    <text evidence="9">Forms a channel through the mitochondrial outer membrane that allows diffusion of small hydrophilic molecules. The channel adopts an open conformation at low or zero membrane potential and a closed conformation at potentials above 30-40 mV. The open state has a weak anion selectivity whereas the closed state is cation-selective.</text>
</comment>
<keyword evidence="6 10" id="KW-1133">Transmembrane helix</keyword>
<feature type="domain" description="CSC1/OSCA1-like 7TM region" evidence="11">
    <location>
        <begin position="388"/>
        <end position="576"/>
    </location>
</feature>
<feature type="transmembrane region" description="Helical" evidence="10">
    <location>
        <begin position="24"/>
        <end position="43"/>
    </location>
</feature>
<organism evidence="14">
    <name type="scientific">Oryza meridionalis</name>
    <dbReference type="NCBI Taxonomy" id="40149"/>
    <lineage>
        <taxon>Eukaryota</taxon>
        <taxon>Viridiplantae</taxon>
        <taxon>Streptophyta</taxon>
        <taxon>Embryophyta</taxon>
        <taxon>Tracheophyta</taxon>
        <taxon>Spermatophyta</taxon>
        <taxon>Magnoliopsida</taxon>
        <taxon>Liliopsida</taxon>
        <taxon>Poales</taxon>
        <taxon>Poaceae</taxon>
        <taxon>BOP clade</taxon>
        <taxon>Oryzoideae</taxon>
        <taxon>Oryzeae</taxon>
        <taxon>Oryzinae</taxon>
        <taxon>Oryza</taxon>
    </lineage>
</organism>
<comment type="similarity">
    <text evidence="2">Belongs to the CSC1 (TC 1.A.17) family.</text>
</comment>
<evidence type="ECO:0000256" key="1">
    <source>
        <dbReference type="ARBA" id="ARBA00004141"/>
    </source>
</evidence>
<feature type="transmembrane region" description="Helical" evidence="10">
    <location>
        <begin position="390"/>
        <end position="420"/>
    </location>
</feature>
<dbReference type="GO" id="GO:0005227">
    <property type="term" value="F:calcium-activated cation channel activity"/>
    <property type="evidence" value="ECO:0007669"/>
    <property type="project" value="InterPro"/>
</dbReference>
<feature type="domain" description="CSC1/OSCA1-like cytosolic" evidence="13">
    <location>
        <begin position="185"/>
        <end position="377"/>
    </location>
</feature>
<dbReference type="Gene3D" id="2.40.160.10">
    <property type="entry name" value="Porin"/>
    <property type="match status" value="1"/>
</dbReference>
<dbReference type="AlphaFoldDB" id="A0A0E0CUW7"/>
<evidence type="ECO:0000256" key="5">
    <source>
        <dbReference type="ARBA" id="ARBA00022692"/>
    </source>
</evidence>